<keyword evidence="14" id="KW-1185">Reference proteome</keyword>
<dbReference type="Pfam" id="PF02768">
    <property type="entry name" value="DNA_pol3_beta_3"/>
    <property type="match status" value="1"/>
</dbReference>
<dbReference type="PANTHER" id="PTHR30478">
    <property type="entry name" value="DNA POLYMERASE III SUBUNIT BETA"/>
    <property type="match status" value="1"/>
</dbReference>
<keyword evidence="7 9" id="KW-0239">DNA-directed DNA polymerase</keyword>
<dbReference type="Proteomes" id="UP001595698">
    <property type="component" value="Unassembled WGS sequence"/>
</dbReference>
<dbReference type="InterPro" id="IPR022637">
    <property type="entry name" value="DNA_polIII_beta_cen"/>
</dbReference>
<dbReference type="Pfam" id="PF02767">
    <property type="entry name" value="DNA_pol3_beta_2"/>
    <property type="match status" value="1"/>
</dbReference>
<dbReference type="InterPro" id="IPR022635">
    <property type="entry name" value="DNA_polIII_beta_C"/>
</dbReference>
<feature type="domain" description="DNA polymerase III beta sliding clamp central" evidence="11">
    <location>
        <begin position="128"/>
        <end position="236"/>
    </location>
</feature>
<comment type="caution">
    <text evidence="13">The sequence shown here is derived from an EMBL/GenBank/DDBJ whole genome shotgun (WGS) entry which is preliminary data.</text>
</comment>
<keyword evidence="3 9" id="KW-0963">Cytoplasm</keyword>
<dbReference type="RefSeq" id="WP_386194931.1">
    <property type="nucleotide sequence ID" value="NZ_JBHSBC010000039.1"/>
</dbReference>
<name>A0ABV8FBF3_9ACTN</name>
<dbReference type="CDD" id="cd00140">
    <property type="entry name" value="beta_clamp"/>
    <property type="match status" value="1"/>
</dbReference>
<dbReference type="InterPro" id="IPR001001">
    <property type="entry name" value="DNA_polIII_beta"/>
</dbReference>
<evidence type="ECO:0000259" key="10">
    <source>
        <dbReference type="Pfam" id="PF00712"/>
    </source>
</evidence>
<dbReference type="SMART" id="SM00480">
    <property type="entry name" value="POL3Bc"/>
    <property type="match status" value="1"/>
</dbReference>
<comment type="similarity">
    <text evidence="2 9">Belongs to the beta sliding clamp family.</text>
</comment>
<evidence type="ECO:0000256" key="6">
    <source>
        <dbReference type="ARBA" id="ARBA00022705"/>
    </source>
</evidence>
<dbReference type="PANTHER" id="PTHR30478:SF0">
    <property type="entry name" value="BETA SLIDING CLAMP"/>
    <property type="match status" value="1"/>
</dbReference>
<dbReference type="NCBIfam" id="TIGR00663">
    <property type="entry name" value="dnan"/>
    <property type="match status" value="1"/>
</dbReference>
<dbReference type="InterPro" id="IPR022634">
    <property type="entry name" value="DNA_polIII_beta_N"/>
</dbReference>
<evidence type="ECO:0000256" key="8">
    <source>
        <dbReference type="ARBA" id="ARBA00023125"/>
    </source>
</evidence>
<evidence type="ECO:0000313" key="13">
    <source>
        <dbReference type="EMBL" id="MFC3984919.1"/>
    </source>
</evidence>
<dbReference type="GO" id="GO:0003887">
    <property type="term" value="F:DNA-directed DNA polymerase activity"/>
    <property type="evidence" value="ECO:0007669"/>
    <property type="project" value="UniProtKB-EC"/>
</dbReference>
<keyword evidence="8" id="KW-0238">DNA-binding</keyword>
<evidence type="ECO:0000259" key="11">
    <source>
        <dbReference type="Pfam" id="PF02767"/>
    </source>
</evidence>
<evidence type="ECO:0000256" key="9">
    <source>
        <dbReference type="PIRNR" id="PIRNR000804"/>
    </source>
</evidence>
<keyword evidence="6 9" id="KW-0235">DNA replication</keyword>
<dbReference type="Gene3D" id="3.10.150.10">
    <property type="entry name" value="DNA Polymerase III, subunit A, domain 2"/>
    <property type="match status" value="3"/>
</dbReference>
<keyword evidence="5 9" id="KW-0548">Nucleotidyltransferase</keyword>
<protein>
    <recommendedName>
        <fullName evidence="9">Beta sliding clamp</fullName>
    </recommendedName>
</protein>
<evidence type="ECO:0000256" key="1">
    <source>
        <dbReference type="ARBA" id="ARBA00004496"/>
    </source>
</evidence>
<sequence length="362" mass="38171">MKTSLNRDSLADAVAWTAHALTTRPAVPVLSGLLLEAGDSGLTVSAYDYDTSRQARTSADVLHPGQLLLPGRVLVEVAKALPKGKPVELVADESEAVLTCGAAEFRLPTLPVEDYPTLPVTPPAIGTVDAAAFSSAVAQVAPATSRDETVPMLTGIRFDATGDQLALAATDRYRIAARTLPWTPHTTTRAMIPGRVLADIAKSLQPGDVTIGLGDGVAGFESVGRTTTVRLLDDQFIDYRARLADDWPIHADVAVAPLIAAVKRVALVADKNTAIRLTFRQGQVLVEAGGGDTGRGTEVLEAELSGGDIEIAFQSQFLLDGLVGIAGEQVRIHTTKPAKPALLTEADDDPAFRYLVMALRLA</sequence>
<gene>
    <name evidence="13" type="primary">dnaN</name>
    <name evidence="13" type="ORF">ACFOYY_32665</name>
</gene>
<evidence type="ECO:0000256" key="2">
    <source>
        <dbReference type="ARBA" id="ARBA00010752"/>
    </source>
</evidence>
<dbReference type="PIRSF" id="PIRSF000804">
    <property type="entry name" value="DNA_pol_III_b"/>
    <property type="match status" value="1"/>
</dbReference>
<comment type="function">
    <text evidence="9">Confers DNA tethering and processivity to DNA polymerases and other proteins. Acts as a clamp, forming a ring around DNA (a reaction catalyzed by the clamp-loading complex) which diffuses in an ATP-independent manner freely and bidirectionally along dsDNA. Initially characterized for its ability to contact the catalytic subunit of DNA polymerase III (Pol III), a complex, multichain enzyme responsible for most of the replicative synthesis in bacteria; Pol III exhibits 3'-5' exonuclease proofreading activity. The beta chain is required for initiation of replication as well as for processivity of DNA replication.</text>
</comment>
<feature type="domain" description="DNA polymerase III beta sliding clamp C-terminal" evidence="12">
    <location>
        <begin position="251"/>
        <end position="359"/>
    </location>
</feature>
<feature type="domain" description="DNA polymerase III beta sliding clamp N-terminal" evidence="10">
    <location>
        <begin position="1"/>
        <end position="119"/>
    </location>
</feature>
<dbReference type="SUPFAM" id="SSF55979">
    <property type="entry name" value="DNA clamp"/>
    <property type="match status" value="3"/>
</dbReference>
<evidence type="ECO:0000259" key="12">
    <source>
        <dbReference type="Pfam" id="PF02768"/>
    </source>
</evidence>
<accession>A0ABV8FBF3</accession>
<reference evidence="14" key="1">
    <citation type="journal article" date="2019" name="Int. J. Syst. Evol. Microbiol.">
        <title>The Global Catalogue of Microorganisms (GCM) 10K type strain sequencing project: providing services to taxonomists for standard genome sequencing and annotation.</title>
        <authorList>
            <consortium name="The Broad Institute Genomics Platform"/>
            <consortium name="The Broad Institute Genome Sequencing Center for Infectious Disease"/>
            <person name="Wu L."/>
            <person name="Ma J."/>
        </authorList>
    </citation>
    <scope>NUCLEOTIDE SEQUENCE [LARGE SCALE GENOMIC DNA]</scope>
    <source>
        <strain evidence="14">TBRC 7912</strain>
    </source>
</reference>
<comment type="subunit">
    <text evidence="9">Forms a ring-shaped head-to-tail homodimer around DNA.</text>
</comment>
<evidence type="ECO:0000256" key="4">
    <source>
        <dbReference type="ARBA" id="ARBA00022679"/>
    </source>
</evidence>
<organism evidence="13 14">
    <name type="scientific">Streptosporangium jomthongense</name>
    <dbReference type="NCBI Taxonomy" id="1193683"/>
    <lineage>
        <taxon>Bacteria</taxon>
        <taxon>Bacillati</taxon>
        <taxon>Actinomycetota</taxon>
        <taxon>Actinomycetes</taxon>
        <taxon>Streptosporangiales</taxon>
        <taxon>Streptosporangiaceae</taxon>
        <taxon>Streptosporangium</taxon>
    </lineage>
</organism>
<proteinExistence type="inferred from homology"/>
<evidence type="ECO:0000256" key="3">
    <source>
        <dbReference type="ARBA" id="ARBA00022490"/>
    </source>
</evidence>
<keyword evidence="4 9" id="KW-0808">Transferase</keyword>
<evidence type="ECO:0000256" key="5">
    <source>
        <dbReference type="ARBA" id="ARBA00022695"/>
    </source>
</evidence>
<comment type="subcellular location">
    <subcellularLocation>
        <location evidence="1 9">Cytoplasm</location>
    </subcellularLocation>
</comment>
<dbReference type="EMBL" id="JBHSBC010000039">
    <property type="protein sequence ID" value="MFC3984919.1"/>
    <property type="molecule type" value="Genomic_DNA"/>
</dbReference>
<dbReference type="InterPro" id="IPR046938">
    <property type="entry name" value="DNA_clamp_sf"/>
</dbReference>
<evidence type="ECO:0000313" key="14">
    <source>
        <dbReference type="Proteomes" id="UP001595698"/>
    </source>
</evidence>
<dbReference type="Pfam" id="PF00712">
    <property type="entry name" value="DNA_pol3_beta"/>
    <property type="match status" value="1"/>
</dbReference>
<evidence type="ECO:0000256" key="7">
    <source>
        <dbReference type="ARBA" id="ARBA00022932"/>
    </source>
</evidence>